<evidence type="ECO:0000256" key="3">
    <source>
        <dbReference type="ARBA" id="ARBA00022741"/>
    </source>
</evidence>
<evidence type="ECO:0000256" key="1">
    <source>
        <dbReference type="ARBA" id="ARBA00022527"/>
    </source>
</evidence>
<dbReference type="Gene3D" id="1.10.510.10">
    <property type="entry name" value="Transferase(Phosphotransferase) domain 1"/>
    <property type="match status" value="1"/>
</dbReference>
<evidence type="ECO:0000313" key="10">
    <source>
        <dbReference type="Proteomes" id="UP000014978"/>
    </source>
</evidence>
<evidence type="ECO:0000256" key="5">
    <source>
        <dbReference type="ARBA" id="ARBA00022840"/>
    </source>
</evidence>
<dbReference type="HOGENOM" id="CLU_000288_5_15_1"/>
<dbReference type="EMBL" id="ATCN01001158">
    <property type="protein sequence ID" value="EPR77902.1"/>
    <property type="molecule type" value="Genomic_DNA"/>
</dbReference>
<dbReference type="STRING" id="1358809.S7W849"/>
<evidence type="ECO:0000256" key="4">
    <source>
        <dbReference type="ARBA" id="ARBA00022777"/>
    </source>
</evidence>
<comment type="caution">
    <text evidence="9">The sequence shown here is derived from an EMBL/GenBank/DDBJ whole genome shotgun (WGS) entry which is preliminary data.</text>
</comment>
<dbReference type="SUPFAM" id="SSF56112">
    <property type="entry name" value="Protein kinase-like (PK-like)"/>
    <property type="match status" value="1"/>
</dbReference>
<dbReference type="Proteomes" id="UP000014978">
    <property type="component" value="Unassembled WGS sequence"/>
</dbReference>
<comment type="similarity">
    <text evidence="7">Belongs to the protein kinase superfamily.</text>
</comment>
<dbReference type="InterPro" id="IPR050494">
    <property type="entry name" value="Ser_Thr_dual-spec_kinase"/>
</dbReference>
<dbReference type="InParanoid" id="S7W849"/>
<dbReference type="GO" id="GO:0005737">
    <property type="term" value="C:cytoplasm"/>
    <property type="evidence" value="ECO:0007669"/>
    <property type="project" value="TreeGrafter"/>
</dbReference>
<gene>
    <name evidence="9" type="ORF">SLOPH_1496</name>
</gene>
<evidence type="ECO:0000259" key="8">
    <source>
        <dbReference type="PROSITE" id="PS50011"/>
    </source>
</evidence>
<dbReference type="OrthoDB" id="9332038at2759"/>
<dbReference type="PANTHER" id="PTHR24058">
    <property type="entry name" value="DUAL SPECIFICITY PROTEIN KINASE"/>
    <property type="match status" value="1"/>
</dbReference>
<keyword evidence="2" id="KW-0808">Transferase</keyword>
<protein>
    <submittedName>
        <fullName evidence="9">Protein kinase</fullName>
    </submittedName>
</protein>
<sequence>MCKLPLKNDDININQDDILFSNGVEYKVRREIGSGTFGRVFECCVNNKKFAVKVIKSDKGYLEHGFVEYQILKSISEKHKSFFVNVYDIFMYNNHLCIVQELLIKNLYELIRDNNFVGINYMHVQHITKQVLCGLYRLSTMGIIHCDLKPENIMISDFYSMKIKIIDFSSATTKQICTNFYAQSRYYRAPEVILGIPYNSSVDLWSLACIVYEMFIGSPLFPGKNNQDQLFRICSLLGNVPNTLKEVSHNHWNIYVSEERVYNTKQNFYNKINIKSMDSNEARIIIDFILYLLNINHIERPSVYEAKCHEFIRYIIPLREDIEERIITCDGRNHCAPSPSNKIERRNSITDTNVFESITKPLKNIRKTSVFEYNLNENRNNKDKK</sequence>
<dbReference type="SMART" id="SM00220">
    <property type="entry name" value="S_TKc"/>
    <property type="match status" value="1"/>
</dbReference>
<dbReference type="FunCoup" id="S7W849">
    <property type="interactions" value="110"/>
</dbReference>
<dbReference type="InterPro" id="IPR017441">
    <property type="entry name" value="Protein_kinase_ATP_BS"/>
</dbReference>
<dbReference type="Pfam" id="PF00069">
    <property type="entry name" value="Pkinase"/>
    <property type="match status" value="1"/>
</dbReference>
<feature type="binding site" evidence="6">
    <location>
        <position position="53"/>
    </location>
    <ligand>
        <name>ATP</name>
        <dbReference type="ChEBI" id="CHEBI:30616"/>
    </ligand>
</feature>
<accession>S7W849</accession>
<dbReference type="OMA" id="HPFLMSM"/>
<dbReference type="PROSITE" id="PS50011">
    <property type="entry name" value="PROTEIN_KINASE_DOM"/>
    <property type="match status" value="1"/>
</dbReference>
<dbReference type="InterPro" id="IPR000719">
    <property type="entry name" value="Prot_kinase_dom"/>
</dbReference>
<dbReference type="GO" id="GO:0004674">
    <property type="term" value="F:protein serine/threonine kinase activity"/>
    <property type="evidence" value="ECO:0007669"/>
    <property type="project" value="UniProtKB-KW"/>
</dbReference>
<dbReference type="PROSITE" id="PS00108">
    <property type="entry name" value="PROTEIN_KINASE_ST"/>
    <property type="match status" value="1"/>
</dbReference>
<evidence type="ECO:0000256" key="7">
    <source>
        <dbReference type="RuleBase" id="RU000304"/>
    </source>
</evidence>
<evidence type="ECO:0000256" key="6">
    <source>
        <dbReference type="PROSITE-ProRule" id="PRU10141"/>
    </source>
</evidence>
<organism evidence="9 10">
    <name type="scientific">Spraguea lophii (strain 42_110)</name>
    <name type="common">Microsporidian parasite</name>
    <dbReference type="NCBI Taxonomy" id="1358809"/>
    <lineage>
        <taxon>Eukaryota</taxon>
        <taxon>Fungi</taxon>
        <taxon>Fungi incertae sedis</taxon>
        <taxon>Microsporidia</taxon>
        <taxon>Spragueidae</taxon>
        <taxon>Spraguea</taxon>
    </lineage>
</organism>
<dbReference type="VEuPathDB" id="MicrosporidiaDB:SLOPH_1496"/>
<dbReference type="GO" id="GO:0004713">
    <property type="term" value="F:protein tyrosine kinase activity"/>
    <property type="evidence" value="ECO:0007669"/>
    <property type="project" value="TreeGrafter"/>
</dbReference>
<dbReference type="GO" id="GO:0005634">
    <property type="term" value="C:nucleus"/>
    <property type="evidence" value="ECO:0007669"/>
    <property type="project" value="TreeGrafter"/>
</dbReference>
<dbReference type="Gene3D" id="3.30.200.20">
    <property type="entry name" value="Phosphorylase Kinase, domain 1"/>
    <property type="match status" value="1"/>
</dbReference>
<dbReference type="AlphaFoldDB" id="S7W849"/>
<proteinExistence type="inferred from homology"/>
<feature type="domain" description="Protein kinase" evidence="8">
    <location>
        <begin position="26"/>
        <end position="312"/>
    </location>
</feature>
<keyword evidence="1 7" id="KW-0723">Serine/threonine-protein kinase</keyword>
<keyword evidence="10" id="KW-1185">Reference proteome</keyword>
<evidence type="ECO:0000313" key="9">
    <source>
        <dbReference type="EMBL" id="EPR77902.1"/>
    </source>
</evidence>
<keyword evidence="5 6" id="KW-0067">ATP-binding</keyword>
<dbReference type="InterPro" id="IPR008271">
    <property type="entry name" value="Ser/Thr_kinase_AS"/>
</dbReference>
<name>S7W849_SPRLO</name>
<dbReference type="PANTHER" id="PTHR24058:SF17">
    <property type="entry name" value="HOMEODOMAIN INTERACTING PROTEIN KINASE, ISOFORM D"/>
    <property type="match status" value="1"/>
</dbReference>
<dbReference type="PROSITE" id="PS00107">
    <property type="entry name" value="PROTEIN_KINASE_ATP"/>
    <property type="match status" value="1"/>
</dbReference>
<dbReference type="InterPro" id="IPR011009">
    <property type="entry name" value="Kinase-like_dom_sf"/>
</dbReference>
<dbReference type="GO" id="GO:0005524">
    <property type="term" value="F:ATP binding"/>
    <property type="evidence" value="ECO:0007669"/>
    <property type="project" value="UniProtKB-UniRule"/>
</dbReference>
<keyword evidence="4 9" id="KW-0418">Kinase</keyword>
<evidence type="ECO:0000256" key="2">
    <source>
        <dbReference type="ARBA" id="ARBA00022679"/>
    </source>
</evidence>
<keyword evidence="3 6" id="KW-0547">Nucleotide-binding</keyword>
<reference evidence="10" key="1">
    <citation type="journal article" date="2013" name="PLoS Genet.">
        <title>The genome of Spraguea lophii and the basis of host-microsporidian interactions.</title>
        <authorList>
            <person name="Campbell S.E."/>
            <person name="Williams T.A."/>
            <person name="Yousuf A."/>
            <person name="Soanes D.M."/>
            <person name="Paszkiewicz K.H."/>
            <person name="Williams B.A.P."/>
        </authorList>
    </citation>
    <scope>NUCLEOTIDE SEQUENCE [LARGE SCALE GENOMIC DNA]</scope>
    <source>
        <strain evidence="10">42_110</strain>
    </source>
</reference>